<keyword evidence="4 8" id="KW-0418">Kinase</keyword>
<dbReference type="HAMAP" id="MF_00238">
    <property type="entry name" value="Cytidyl_kinase_type1"/>
    <property type="match status" value="1"/>
</dbReference>
<dbReference type="InterPro" id="IPR011994">
    <property type="entry name" value="Cytidylate_kinase_dom"/>
</dbReference>
<dbReference type="InterPro" id="IPR027417">
    <property type="entry name" value="P-loop_NTPase"/>
</dbReference>
<keyword evidence="2 8" id="KW-0808">Transferase</keyword>
<dbReference type="GO" id="GO:0006220">
    <property type="term" value="P:pyrimidine nucleotide metabolic process"/>
    <property type="evidence" value="ECO:0007669"/>
    <property type="project" value="UniProtKB-UniRule"/>
</dbReference>
<evidence type="ECO:0000256" key="1">
    <source>
        <dbReference type="ARBA" id="ARBA00009427"/>
    </source>
</evidence>
<dbReference type="Gene3D" id="3.40.50.300">
    <property type="entry name" value="P-loop containing nucleotide triphosphate hydrolases"/>
    <property type="match status" value="1"/>
</dbReference>
<gene>
    <name evidence="8" type="primary">cmk</name>
    <name evidence="10" type="ORF">BST96_01590</name>
</gene>
<evidence type="ECO:0000256" key="3">
    <source>
        <dbReference type="ARBA" id="ARBA00022741"/>
    </source>
</evidence>
<dbReference type="InterPro" id="IPR003136">
    <property type="entry name" value="Cytidylate_kin"/>
</dbReference>
<dbReference type="Pfam" id="PF02224">
    <property type="entry name" value="Cytidylate_kin"/>
    <property type="match status" value="1"/>
</dbReference>
<dbReference type="GO" id="GO:0005829">
    <property type="term" value="C:cytosol"/>
    <property type="evidence" value="ECO:0007669"/>
    <property type="project" value="TreeGrafter"/>
</dbReference>
<reference evidence="10 11" key="1">
    <citation type="submission" date="2016-11" db="EMBL/GenBank/DDBJ databases">
        <title>Trade-off between light-utilization and light-protection in marine flavobacteria.</title>
        <authorList>
            <person name="Kumagai Y."/>
        </authorList>
    </citation>
    <scope>NUCLEOTIDE SEQUENCE [LARGE SCALE GENOMIC DNA]</scope>
    <source>
        <strain evidence="10 11">NBRC 107125</strain>
    </source>
</reference>
<accession>A0A1X9NLI2</accession>
<keyword evidence="5 8" id="KW-0067">ATP-binding</keyword>
<dbReference type="GO" id="GO:0036431">
    <property type="term" value="F:dCMP kinase activity"/>
    <property type="evidence" value="ECO:0007669"/>
    <property type="project" value="InterPro"/>
</dbReference>
<dbReference type="EC" id="2.7.4.25" evidence="8"/>
<comment type="catalytic activity">
    <reaction evidence="7 8">
        <text>CMP + ATP = CDP + ADP</text>
        <dbReference type="Rhea" id="RHEA:11600"/>
        <dbReference type="ChEBI" id="CHEBI:30616"/>
        <dbReference type="ChEBI" id="CHEBI:58069"/>
        <dbReference type="ChEBI" id="CHEBI:60377"/>
        <dbReference type="ChEBI" id="CHEBI:456216"/>
        <dbReference type="EC" id="2.7.4.25"/>
    </reaction>
</comment>
<dbReference type="GO" id="GO:0005524">
    <property type="term" value="F:ATP binding"/>
    <property type="evidence" value="ECO:0007669"/>
    <property type="project" value="UniProtKB-UniRule"/>
</dbReference>
<feature type="domain" description="Cytidylate kinase" evidence="9">
    <location>
        <begin position="7"/>
        <end position="222"/>
    </location>
</feature>
<evidence type="ECO:0000259" key="9">
    <source>
        <dbReference type="Pfam" id="PF02224"/>
    </source>
</evidence>
<evidence type="ECO:0000256" key="5">
    <source>
        <dbReference type="ARBA" id="ARBA00022840"/>
    </source>
</evidence>
<evidence type="ECO:0000313" key="10">
    <source>
        <dbReference type="EMBL" id="ARN76259.1"/>
    </source>
</evidence>
<protein>
    <recommendedName>
        <fullName evidence="8">Cytidylate kinase</fullName>
        <shortName evidence="8">CK</shortName>
        <ecNumber evidence="8">2.7.4.25</ecNumber>
    </recommendedName>
    <alternativeName>
        <fullName evidence="8">Cytidine monophosphate kinase</fullName>
        <shortName evidence="8">CMP kinase</shortName>
    </alternativeName>
</protein>
<dbReference type="RefSeq" id="WP_085760451.1">
    <property type="nucleotide sequence ID" value="NZ_CP019343.1"/>
</dbReference>
<keyword evidence="3 8" id="KW-0547">Nucleotide-binding</keyword>
<evidence type="ECO:0000256" key="2">
    <source>
        <dbReference type="ARBA" id="ARBA00022679"/>
    </source>
</evidence>
<dbReference type="PANTHER" id="PTHR21299:SF2">
    <property type="entry name" value="CYTIDYLATE KINASE"/>
    <property type="match status" value="1"/>
</dbReference>
<dbReference type="GO" id="GO:0036430">
    <property type="term" value="F:CMP kinase activity"/>
    <property type="evidence" value="ECO:0007669"/>
    <property type="project" value="RHEA"/>
</dbReference>
<dbReference type="STRING" id="716816.BST96_01590"/>
<dbReference type="GO" id="GO:0015949">
    <property type="term" value="P:nucleobase-containing small molecule interconversion"/>
    <property type="evidence" value="ECO:0007669"/>
    <property type="project" value="TreeGrafter"/>
</dbReference>
<dbReference type="CDD" id="cd02020">
    <property type="entry name" value="CMPK"/>
    <property type="match status" value="1"/>
</dbReference>
<evidence type="ECO:0000256" key="8">
    <source>
        <dbReference type="HAMAP-Rule" id="MF_00238"/>
    </source>
</evidence>
<dbReference type="EMBL" id="CP019343">
    <property type="protein sequence ID" value="ARN76259.1"/>
    <property type="molecule type" value="Genomic_DNA"/>
</dbReference>
<proteinExistence type="inferred from homology"/>
<keyword evidence="8" id="KW-0963">Cytoplasm</keyword>
<evidence type="ECO:0000256" key="6">
    <source>
        <dbReference type="ARBA" id="ARBA00047615"/>
    </source>
</evidence>
<keyword evidence="11" id="KW-1185">Reference proteome</keyword>
<evidence type="ECO:0000313" key="11">
    <source>
        <dbReference type="Proteomes" id="UP000193450"/>
    </source>
</evidence>
<dbReference type="KEGG" id="osg:BST96_01590"/>
<name>A0A1X9NLI2_9GAMM</name>
<comment type="catalytic activity">
    <reaction evidence="6 8">
        <text>dCMP + ATP = dCDP + ADP</text>
        <dbReference type="Rhea" id="RHEA:25094"/>
        <dbReference type="ChEBI" id="CHEBI:30616"/>
        <dbReference type="ChEBI" id="CHEBI:57566"/>
        <dbReference type="ChEBI" id="CHEBI:58593"/>
        <dbReference type="ChEBI" id="CHEBI:456216"/>
        <dbReference type="EC" id="2.7.4.25"/>
    </reaction>
</comment>
<dbReference type="AlphaFoldDB" id="A0A1X9NLI2"/>
<feature type="binding site" evidence="8">
    <location>
        <begin position="11"/>
        <end position="19"/>
    </location>
    <ligand>
        <name>ATP</name>
        <dbReference type="ChEBI" id="CHEBI:30616"/>
    </ligand>
</feature>
<sequence>MNTVPVVTIDGPSGSGKGTICQLLAKELGWHLLDSGALYRIVGLAAERKGVPFDDDAALADLAANLDVEFRPGEPGEPSAVLLDGEDISNEVRSETTGTLASYVAVHNPVRDALKGLQRGFAKSPGLVADGRDMGTVIFTDAPVKIYLIASAEERAERRYKQLKAKGESVNLAALLKDIQLRDERDMNRPVAPLKPADDAIVIDSTGTAIEDVFKQVLDKVKSTILTV</sequence>
<dbReference type="OrthoDB" id="9807434at2"/>
<dbReference type="Proteomes" id="UP000193450">
    <property type="component" value="Chromosome"/>
</dbReference>
<dbReference type="NCBIfam" id="TIGR00017">
    <property type="entry name" value="cmk"/>
    <property type="match status" value="1"/>
</dbReference>
<evidence type="ECO:0000256" key="7">
    <source>
        <dbReference type="ARBA" id="ARBA00048478"/>
    </source>
</evidence>
<evidence type="ECO:0000256" key="4">
    <source>
        <dbReference type="ARBA" id="ARBA00022777"/>
    </source>
</evidence>
<comment type="subcellular location">
    <subcellularLocation>
        <location evidence="8">Cytoplasm</location>
    </subcellularLocation>
</comment>
<dbReference type="SUPFAM" id="SSF52540">
    <property type="entry name" value="P-loop containing nucleoside triphosphate hydrolases"/>
    <property type="match status" value="1"/>
</dbReference>
<dbReference type="PANTHER" id="PTHR21299">
    <property type="entry name" value="CYTIDYLATE KINASE/PANTOATE-BETA-ALANINE LIGASE"/>
    <property type="match status" value="1"/>
</dbReference>
<comment type="similarity">
    <text evidence="1 8">Belongs to the cytidylate kinase family. Type 1 subfamily.</text>
</comment>
<organism evidence="10 11">
    <name type="scientific">Oceanicoccus sagamiensis</name>
    <dbReference type="NCBI Taxonomy" id="716816"/>
    <lineage>
        <taxon>Bacteria</taxon>
        <taxon>Pseudomonadati</taxon>
        <taxon>Pseudomonadota</taxon>
        <taxon>Gammaproteobacteria</taxon>
        <taxon>Cellvibrionales</taxon>
        <taxon>Spongiibacteraceae</taxon>
        <taxon>Oceanicoccus</taxon>
    </lineage>
</organism>